<dbReference type="InterPro" id="IPR025528">
    <property type="entry name" value="BrnA_antitoxin"/>
</dbReference>
<proteinExistence type="predicted"/>
<dbReference type="RefSeq" id="WP_078253148.1">
    <property type="nucleotide sequence ID" value="NZ_MUYU01000005.1"/>
</dbReference>
<comment type="caution">
    <text evidence="1">The sequence shown here is derived from an EMBL/GenBank/DDBJ whole genome shotgun (WGS) entry which is preliminary data.</text>
</comment>
<evidence type="ECO:0000313" key="1">
    <source>
        <dbReference type="EMBL" id="OOS25930.1"/>
    </source>
</evidence>
<protein>
    <recommendedName>
        <fullName evidence="3">3-oxoacyl-ACP synthase</fullName>
    </recommendedName>
</protein>
<dbReference type="Proteomes" id="UP000189800">
    <property type="component" value="Unassembled WGS sequence"/>
</dbReference>
<evidence type="ECO:0000313" key="2">
    <source>
        <dbReference type="Proteomes" id="UP000189800"/>
    </source>
</evidence>
<dbReference type="OrthoDB" id="9796641at2"/>
<gene>
    <name evidence="1" type="ORF">B0680_00785</name>
</gene>
<dbReference type="STRING" id="470453.B0680_00785"/>
<evidence type="ECO:0008006" key="3">
    <source>
        <dbReference type="Google" id="ProtNLM"/>
    </source>
</evidence>
<dbReference type="EMBL" id="MUYU01000005">
    <property type="protein sequence ID" value="OOS25930.1"/>
    <property type="molecule type" value="Genomic_DNA"/>
</dbReference>
<dbReference type="AlphaFoldDB" id="A0A1T0CU84"/>
<organism evidence="1 2">
    <name type="scientific">Moraxella pluranimalium</name>
    <dbReference type="NCBI Taxonomy" id="470453"/>
    <lineage>
        <taxon>Bacteria</taxon>
        <taxon>Pseudomonadati</taxon>
        <taxon>Pseudomonadota</taxon>
        <taxon>Gammaproteobacteria</taxon>
        <taxon>Moraxellales</taxon>
        <taxon>Moraxellaceae</taxon>
        <taxon>Moraxella</taxon>
    </lineage>
</organism>
<keyword evidence="2" id="KW-1185">Reference proteome</keyword>
<name>A0A1T0CU84_9GAMM</name>
<accession>A0A1T0CU84</accession>
<reference evidence="1 2" key="1">
    <citation type="submission" date="2017-02" db="EMBL/GenBank/DDBJ databases">
        <title>Draft genome sequence of Moraxella pluranimalium CCUG 54913T type strain.</title>
        <authorList>
            <person name="Salva-Serra F."/>
            <person name="Engstrom-Jakobsson H."/>
            <person name="Thorell K."/>
            <person name="Jaen-Luchoro D."/>
            <person name="Gonzales-Siles L."/>
            <person name="Karlsson R."/>
            <person name="Yazdan S."/>
            <person name="Boulund F."/>
            <person name="Johnning A."/>
            <person name="Engstrand L."/>
            <person name="Kristiansson E."/>
            <person name="Moore E."/>
        </authorList>
    </citation>
    <scope>NUCLEOTIDE SEQUENCE [LARGE SCALE GENOMIC DNA]</scope>
    <source>
        <strain evidence="1 2">CCUG 54913</strain>
    </source>
</reference>
<dbReference type="Pfam" id="PF14384">
    <property type="entry name" value="BrnA_antitoxin"/>
    <property type="match status" value="1"/>
</dbReference>
<sequence length="87" mass="10168">MNKIYNPELVTLDNPEWMDEMFAQAKRVDELPLSLRQKIAGGRPKLEQTKQSVTVRYDAEVLEYFRATGKGWQTRMNDALKEWIAAH</sequence>